<accession>A0ABS4U3C1</accession>
<dbReference type="EMBL" id="JAGINW010000001">
    <property type="protein sequence ID" value="MBP2331169.1"/>
    <property type="molecule type" value="Genomic_DNA"/>
</dbReference>
<feature type="transmembrane region" description="Helical" evidence="1">
    <location>
        <begin position="48"/>
        <end position="68"/>
    </location>
</feature>
<keyword evidence="1" id="KW-1133">Transmembrane helix</keyword>
<dbReference type="Proteomes" id="UP001519332">
    <property type="component" value="Unassembled WGS sequence"/>
</dbReference>
<protein>
    <submittedName>
        <fullName evidence="2">Membrane protein</fullName>
    </submittedName>
</protein>
<keyword evidence="3" id="KW-1185">Reference proteome</keyword>
<feature type="transmembrane region" description="Helical" evidence="1">
    <location>
        <begin position="131"/>
        <end position="148"/>
    </location>
</feature>
<feature type="transmembrane region" description="Helical" evidence="1">
    <location>
        <begin position="6"/>
        <end position="28"/>
    </location>
</feature>
<reference evidence="2 3" key="1">
    <citation type="submission" date="2021-03" db="EMBL/GenBank/DDBJ databases">
        <title>Sequencing the genomes of 1000 actinobacteria strains.</title>
        <authorList>
            <person name="Klenk H.-P."/>
        </authorList>
    </citation>
    <scope>NUCLEOTIDE SEQUENCE [LARGE SCALE GENOMIC DNA]</scope>
    <source>
        <strain evidence="2 3">DSM 46670</strain>
    </source>
</reference>
<sequence>MGARELLLLGHIMFAVIWIGSHIGMLWLGARASREGPARMVQYVADSIWLGGGLQAVSGVLVLLFGGALVVVDGFGFGDLWILLGLIGFVVLLVMGAGYMTPQSRQIIALAEQKGADAAEVRTKIQAVRRVAILQAVLMIAIVLDMIAKPGM</sequence>
<evidence type="ECO:0000313" key="3">
    <source>
        <dbReference type="Proteomes" id="UP001519332"/>
    </source>
</evidence>
<keyword evidence="1" id="KW-0812">Transmembrane</keyword>
<evidence type="ECO:0000256" key="1">
    <source>
        <dbReference type="SAM" id="Phobius"/>
    </source>
</evidence>
<feature type="transmembrane region" description="Helical" evidence="1">
    <location>
        <begin position="80"/>
        <end position="100"/>
    </location>
</feature>
<gene>
    <name evidence="2" type="ORF">JOF56_011554</name>
</gene>
<dbReference type="Pfam" id="PF10027">
    <property type="entry name" value="DUF2269"/>
    <property type="match status" value="1"/>
</dbReference>
<name>A0ABS4U3C1_9PSEU</name>
<comment type="caution">
    <text evidence="2">The sequence shown here is derived from an EMBL/GenBank/DDBJ whole genome shotgun (WGS) entry which is preliminary data.</text>
</comment>
<dbReference type="InterPro" id="IPR018729">
    <property type="entry name" value="DUF2269_transmembrane"/>
</dbReference>
<organism evidence="2 3">
    <name type="scientific">Kibdelosporangium banguiense</name>
    <dbReference type="NCBI Taxonomy" id="1365924"/>
    <lineage>
        <taxon>Bacteria</taxon>
        <taxon>Bacillati</taxon>
        <taxon>Actinomycetota</taxon>
        <taxon>Actinomycetes</taxon>
        <taxon>Pseudonocardiales</taxon>
        <taxon>Pseudonocardiaceae</taxon>
        <taxon>Kibdelosporangium</taxon>
    </lineage>
</organism>
<proteinExistence type="predicted"/>
<keyword evidence="1" id="KW-0472">Membrane</keyword>
<evidence type="ECO:0000313" key="2">
    <source>
        <dbReference type="EMBL" id="MBP2331169.1"/>
    </source>
</evidence>
<dbReference type="RefSeq" id="WP_209647794.1">
    <property type="nucleotide sequence ID" value="NZ_JAGINW010000001.1"/>
</dbReference>